<dbReference type="Proteomes" id="UP001629113">
    <property type="component" value="Unassembled WGS sequence"/>
</dbReference>
<name>A0ABR4PGT0_9HELO</name>
<dbReference type="PANTHER" id="PTHR21310">
    <property type="entry name" value="AMINOGLYCOSIDE PHOSPHOTRANSFERASE-RELATED-RELATED"/>
    <property type="match status" value="1"/>
</dbReference>
<dbReference type="InterPro" id="IPR051678">
    <property type="entry name" value="AGP_Transferase"/>
</dbReference>
<protein>
    <recommendedName>
        <fullName evidence="1">Aminoglycoside phosphotransferase domain-containing protein</fullName>
    </recommendedName>
</protein>
<dbReference type="SUPFAM" id="SSF56112">
    <property type="entry name" value="Protein kinase-like (PK-like)"/>
    <property type="match status" value="1"/>
</dbReference>
<dbReference type="EMBL" id="JBFCZG010000005">
    <property type="protein sequence ID" value="KAL3422211.1"/>
    <property type="molecule type" value="Genomic_DNA"/>
</dbReference>
<comment type="caution">
    <text evidence="2">The sequence shown here is derived from an EMBL/GenBank/DDBJ whole genome shotgun (WGS) entry which is preliminary data.</text>
</comment>
<proteinExistence type="predicted"/>
<reference evidence="2 3" key="1">
    <citation type="submission" date="2024-06" db="EMBL/GenBank/DDBJ databases">
        <title>Complete genome of Phlyctema vagabunda strain 19-DSS-EL-015.</title>
        <authorList>
            <person name="Fiorenzani C."/>
        </authorList>
    </citation>
    <scope>NUCLEOTIDE SEQUENCE [LARGE SCALE GENOMIC DNA]</scope>
    <source>
        <strain evidence="2 3">19-DSS-EL-015</strain>
    </source>
</reference>
<dbReference type="InterPro" id="IPR011009">
    <property type="entry name" value="Kinase-like_dom_sf"/>
</dbReference>
<feature type="domain" description="Aminoglycoside phosphotransferase" evidence="1">
    <location>
        <begin position="131"/>
        <end position="316"/>
    </location>
</feature>
<gene>
    <name evidence="2" type="ORF">PVAG01_06367</name>
</gene>
<dbReference type="Gene3D" id="3.90.1200.10">
    <property type="match status" value="1"/>
</dbReference>
<evidence type="ECO:0000313" key="2">
    <source>
        <dbReference type="EMBL" id="KAL3422211.1"/>
    </source>
</evidence>
<accession>A0ABR4PGT0</accession>
<organism evidence="2 3">
    <name type="scientific">Phlyctema vagabunda</name>
    <dbReference type="NCBI Taxonomy" id="108571"/>
    <lineage>
        <taxon>Eukaryota</taxon>
        <taxon>Fungi</taxon>
        <taxon>Dikarya</taxon>
        <taxon>Ascomycota</taxon>
        <taxon>Pezizomycotina</taxon>
        <taxon>Leotiomycetes</taxon>
        <taxon>Helotiales</taxon>
        <taxon>Dermateaceae</taxon>
        <taxon>Phlyctema</taxon>
    </lineage>
</organism>
<evidence type="ECO:0000259" key="1">
    <source>
        <dbReference type="Pfam" id="PF01636"/>
    </source>
</evidence>
<sequence length="411" mass="47698">MSQDDYYDANIPELSPDPLVQAPKLPWDEHMIELQPKIEDSIGLISPGLWSVGSLMLCQKLEEGKDLPPDAVCNWVDDGITYCIRKRATPKTDKVAEGDTENSRHRKFGGNTRGFWSLSPNTFCKVKSWTEGITTEATTIRWLNQNIPSLPTEKVIFDWVDPEWNRTFMITERIHASIYQDAWASLSPTQRYQVAEQVAIYVKKLSEYKSDYLETVDGNALPGVWSLREGREALPFWKKRIEPRVNKEEYKAYIDHLRKRYGVVAEMPFPDEPFALQHMDLAPTNFFVTVPDKSDPDQKPKLVAIIDWEYVGYYPIGKTTTRPRIMRHFMVSTRPFSFKGSDWQHMLSNACRRAGLPFAWEYEKEFIQKSTYRNYPGLPFGWHHSDWYLNIAEGDDYDQRSDEDDVSPDSA</sequence>
<dbReference type="Pfam" id="PF01636">
    <property type="entry name" value="APH"/>
    <property type="match status" value="1"/>
</dbReference>
<evidence type="ECO:0000313" key="3">
    <source>
        <dbReference type="Proteomes" id="UP001629113"/>
    </source>
</evidence>
<dbReference type="InterPro" id="IPR002575">
    <property type="entry name" value="Aminoglycoside_PTrfase"/>
</dbReference>
<keyword evidence="3" id="KW-1185">Reference proteome</keyword>
<dbReference type="PANTHER" id="PTHR21310:SF15">
    <property type="entry name" value="AMINOGLYCOSIDE PHOSPHOTRANSFERASE DOMAIN-CONTAINING PROTEIN"/>
    <property type="match status" value="1"/>
</dbReference>